<keyword evidence="2" id="KW-0964">Secreted</keyword>
<name>D3UA58_LITPI</name>
<evidence type="ECO:0000313" key="4">
    <source>
        <dbReference type="EMBL" id="ACZ44705.1"/>
    </source>
</evidence>
<feature type="non-terminal residue" evidence="4">
    <location>
        <position position="1"/>
    </location>
</feature>
<accession>D3UA58</accession>
<dbReference type="EMBL" id="FJ845457">
    <property type="protein sequence ID" value="ACZ44705.1"/>
    <property type="molecule type" value="Genomic_DNA"/>
</dbReference>
<sequence length="40" mass="4258">MKRGFSSIFRGVAKFASKGLGKDLAQLGVNLVACKISKQC</sequence>
<dbReference type="AlphaFoldDB" id="D3UA58"/>
<evidence type="ECO:0000259" key="3">
    <source>
        <dbReference type="Pfam" id="PF08023"/>
    </source>
</evidence>
<dbReference type="Pfam" id="PF08023">
    <property type="entry name" value="Antimicrobial_2"/>
    <property type="match status" value="1"/>
</dbReference>
<protein>
    <submittedName>
        <fullName evidence="4">Esculentin-2 Bla</fullName>
    </submittedName>
</protein>
<dbReference type="GO" id="GO:0005576">
    <property type="term" value="C:extracellular region"/>
    <property type="evidence" value="ECO:0007669"/>
    <property type="project" value="UniProtKB-SubCell"/>
</dbReference>
<dbReference type="GO" id="GO:0050829">
    <property type="term" value="P:defense response to Gram-negative bacterium"/>
    <property type="evidence" value="ECO:0007669"/>
    <property type="project" value="UniProtKB-ARBA"/>
</dbReference>
<feature type="domain" description="Frog antimicrobial peptide brevinin-2/esculentin type" evidence="3">
    <location>
        <begin position="4"/>
        <end position="40"/>
    </location>
</feature>
<evidence type="ECO:0000256" key="1">
    <source>
        <dbReference type="ARBA" id="ARBA00004613"/>
    </source>
</evidence>
<proteinExistence type="predicted"/>
<dbReference type="InterPro" id="IPR012521">
    <property type="entry name" value="Antimicrobial_frog_2"/>
</dbReference>
<comment type="subcellular location">
    <subcellularLocation>
        <location evidence="1">Secreted</location>
    </subcellularLocation>
</comment>
<reference evidence="4" key="1">
    <citation type="journal article" date="2010" name="Immunogenetics">
        <title>A revised leopard frog phylogeny allows a more detailed examination of adaptive evolution at ranatuerin-2 antimicrobial peptide loci.</title>
        <authorList>
            <person name="Tennessen J.A."/>
            <person name="Blouin M.S."/>
        </authorList>
    </citation>
    <scope>NUCLEOTIDE SEQUENCE</scope>
</reference>
<organism evidence="4">
    <name type="scientific">Lithobates pipiens</name>
    <name type="common">Northern leopard frog</name>
    <name type="synonym">Rana pipiens</name>
    <dbReference type="NCBI Taxonomy" id="8404"/>
    <lineage>
        <taxon>Eukaryota</taxon>
        <taxon>Metazoa</taxon>
        <taxon>Chordata</taxon>
        <taxon>Craniata</taxon>
        <taxon>Vertebrata</taxon>
        <taxon>Euteleostomi</taxon>
        <taxon>Amphibia</taxon>
        <taxon>Batrachia</taxon>
        <taxon>Anura</taxon>
        <taxon>Neobatrachia</taxon>
        <taxon>Ranoidea</taxon>
        <taxon>Ranidae</taxon>
        <taxon>Lithobates</taxon>
    </lineage>
</organism>
<evidence type="ECO:0000256" key="2">
    <source>
        <dbReference type="ARBA" id="ARBA00022525"/>
    </source>
</evidence>